<keyword evidence="2" id="KW-1185">Reference proteome</keyword>
<proteinExistence type="predicted"/>
<dbReference type="EMBL" id="CM023476">
    <property type="protein sequence ID" value="KAH7942155.1"/>
    <property type="molecule type" value="Genomic_DNA"/>
</dbReference>
<protein>
    <submittedName>
        <fullName evidence="1">Uncharacterized protein</fullName>
    </submittedName>
</protein>
<accession>A0ACB8CHE2</accession>
<gene>
    <name evidence="1" type="ORF">HPB49_021254</name>
</gene>
<comment type="caution">
    <text evidence="1">The sequence shown here is derived from an EMBL/GenBank/DDBJ whole genome shotgun (WGS) entry which is preliminary data.</text>
</comment>
<name>A0ACB8CHE2_DERSI</name>
<reference evidence="1" key="1">
    <citation type="submission" date="2020-05" db="EMBL/GenBank/DDBJ databases">
        <title>Large-scale comparative analyses of tick genomes elucidate their genetic diversity and vector capacities.</title>
        <authorList>
            <person name="Jia N."/>
            <person name="Wang J."/>
            <person name="Shi W."/>
            <person name="Du L."/>
            <person name="Sun Y."/>
            <person name="Zhan W."/>
            <person name="Jiang J."/>
            <person name="Wang Q."/>
            <person name="Zhang B."/>
            <person name="Ji P."/>
            <person name="Sakyi L.B."/>
            <person name="Cui X."/>
            <person name="Yuan T."/>
            <person name="Jiang B."/>
            <person name="Yang W."/>
            <person name="Lam T.T.-Y."/>
            <person name="Chang Q."/>
            <person name="Ding S."/>
            <person name="Wang X."/>
            <person name="Zhu J."/>
            <person name="Ruan X."/>
            <person name="Zhao L."/>
            <person name="Wei J."/>
            <person name="Que T."/>
            <person name="Du C."/>
            <person name="Cheng J."/>
            <person name="Dai P."/>
            <person name="Han X."/>
            <person name="Huang E."/>
            <person name="Gao Y."/>
            <person name="Liu J."/>
            <person name="Shao H."/>
            <person name="Ye R."/>
            <person name="Li L."/>
            <person name="Wei W."/>
            <person name="Wang X."/>
            <person name="Wang C."/>
            <person name="Yang T."/>
            <person name="Huo Q."/>
            <person name="Li W."/>
            <person name="Guo W."/>
            <person name="Chen H."/>
            <person name="Zhou L."/>
            <person name="Ni X."/>
            <person name="Tian J."/>
            <person name="Zhou Y."/>
            <person name="Sheng Y."/>
            <person name="Liu T."/>
            <person name="Pan Y."/>
            <person name="Xia L."/>
            <person name="Li J."/>
            <person name="Zhao F."/>
            <person name="Cao W."/>
        </authorList>
    </citation>
    <scope>NUCLEOTIDE SEQUENCE</scope>
    <source>
        <strain evidence="1">Dsil-2018</strain>
    </source>
</reference>
<sequence>MEPEVQARVGLPVVLVNRDGLYVIIAVLGVSILGCACVLTYSLGNYGKLMKYAEEVRNYIFHRDTKAAVKEHSGGKQVTAAGGTGPSDARSVNVKIPMPNASAKGSTVDAGPSLGAGPNNNDYASVVRSVNATFVVSAKQEEYGAAAADLQLWNASTACYGSGNDSSSSAVAATAR</sequence>
<dbReference type="Proteomes" id="UP000821865">
    <property type="component" value="Chromosome 7"/>
</dbReference>
<evidence type="ECO:0000313" key="2">
    <source>
        <dbReference type="Proteomes" id="UP000821865"/>
    </source>
</evidence>
<organism evidence="1 2">
    <name type="scientific">Dermacentor silvarum</name>
    <name type="common">Tick</name>
    <dbReference type="NCBI Taxonomy" id="543639"/>
    <lineage>
        <taxon>Eukaryota</taxon>
        <taxon>Metazoa</taxon>
        <taxon>Ecdysozoa</taxon>
        <taxon>Arthropoda</taxon>
        <taxon>Chelicerata</taxon>
        <taxon>Arachnida</taxon>
        <taxon>Acari</taxon>
        <taxon>Parasitiformes</taxon>
        <taxon>Ixodida</taxon>
        <taxon>Ixodoidea</taxon>
        <taxon>Ixodidae</taxon>
        <taxon>Rhipicephalinae</taxon>
        <taxon>Dermacentor</taxon>
    </lineage>
</organism>
<evidence type="ECO:0000313" key="1">
    <source>
        <dbReference type="EMBL" id="KAH7942155.1"/>
    </source>
</evidence>